<reference evidence="2 3" key="1">
    <citation type="submission" date="2020-10" db="EMBL/GenBank/DDBJ databases">
        <title>Connecting structure to function with the recovery of over 1000 high-quality activated sludge metagenome-assembled genomes encoding full-length rRNA genes using long-read sequencing.</title>
        <authorList>
            <person name="Singleton C.M."/>
            <person name="Petriglieri F."/>
            <person name="Kristensen J.M."/>
            <person name="Kirkegaard R.H."/>
            <person name="Michaelsen T.Y."/>
            <person name="Andersen M.H."/>
            <person name="Karst S.M."/>
            <person name="Dueholm M.S."/>
            <person name="Nielsen P.H."/>
            <person name="Albertsen M."/>
        </authorList>
    </citation>
    <scope>NUCLEOTIDE SEQUENCE [LARGE SCALE GENOMIC DNA]</scope>
    <source>
        <strain evidence="2">OdNE_18-Q3-R46-58_MAXAC.008</strain>
    </source>
</reference>
<dbReference type="Proteomes" id="UP000709959">
    <property type="component" value="Unassembled WGS sequence"/>
</dbReference>
<comment type="caution">
    <text evidence="2">The sequence shown here is derived from an EMBL/GenBank/DDBJ whole genome shotgun (WGS) entry which is preliminary data.</text>
</comment>
<feature type="transmembrane region" description="Helical" evidence="1">
    <location>
        <begin position="463"/>
        <end position="488"/>
    </location>
</feature>
<evidence type="ECO:0000256" key="1">
    <source>
        <dbReference type="SAM" id="Phobius"/>
    </source>
</evidence>
<keyword evidence="1" id="KW-0472">Membrane</keyword>
<dbReference type="EMBL" id="JADKCH010000002">
    <property type="protein sequence ID" value="MBK8571787.1"/>
    <property type="molecule type" value="Genomic_DNA"/>
</dbReference>
<feature type="transmembrane region" description="Helical" evidence="1">
    <location>
        <begin position="344"/>
        <end position="363"/>
    </location>
</feature>
<protein>
    <submittedName>
        <fullName evidence="2">Uncharacterized protein</fullName>
    </submittedName>
</protein>
<sequence length="533" mass="56860">MALGSFRALLAAHGQTTWNQSARELGRQGQWALVLTVLVAATFGAGLLLVGTGVLGWVLGGALDRPLLPLVLGGMLSLVSFGGGLMGGVLGGARQLAWESYRGFPLRTSTLYGAELVAGFGDLLPLALGSATAGLLVGIGLRVPATLPLVPLVWLETVLTLLAVQLLIEGLAGALVRRLRWLLIALGVLVWLGSTLLGGRVPPKSTSNRPAPISTAQAERLRVIGHRVGTAVDLLPATASVRSLLLARQGRWGAALGIHAYPLGVLALLLMLGTRLMRREAEAERRPEPNTRRQRLWSFRHPAEGIGRLHFQTLMRSHLGRFAFLMPLMTLVLLKGPLSQVSVQALWTVPAGFAYLSLVGNNFTFNQFGLDRHGVKALLLLPVASRHLLQGKLLGMAAHQGLQALLLAGLLGLVDHARPDLLLAGLLLMACIFLAQTAVGQWTSAWAPRPMVMNSLKNNNMPFTMGLLSVAASGLWTSLYGGLYILAAWLAPGWLVPVLALAFVLTLGAHLAILPHAAAFLDRRREVLVERLG</sequence>
<feature type="transmembrane region" description="Helical" evidence="1">
    <location>
        <begin position="494"/>
        <end position="521"/>
    </location>
</feature>
<accession>A0A936F274</accession>
<gene>
    <name evidence="2" type="ORF">IPN91_03890</name>
</gene>
<feature type="transmembrane region" description="Helical" evidence="1">
    <location>
        <begin position="319"/>
        <end position="338"/>
    </location>
</feature>
<proteinExistence type="predicted"/>
<feature type="transmembrane region" description="Helical" evidence="1">
    <location>
        <begin position="252"/>
        <end position="272"/>
    </location>
</feature>
<feature type="transmembrane region" description="Helical" evidence="1">
    <location>
        <begin position="149"/>
        <end position="168"/>
    </location>
</feature>
<feature type="transmembrane region" description="Helical" evidence="1">
    <location>
        <begin position="420"/>
        <end position="442"/>
    </location>
</feature>
<dbReference type="AlphaFoldDB" id="A0A936F274"/>
<keyword evidence="1" id="KW-1133">Transmembrane helix</keyword>
<feature type="transmembrane region" description="Helical" evidence="1">
    <location>
        <begin position="111"/>
        <end position="137"/>
    </location>
</feature>
<evidence type="ECO:0000313" key="2">
    <source>
        <dbReference type="EMBL" id="MBK8571787.1"/>
    </source>
</evidence>
<feature type="transmembrane region" description="Helical" evidence="1">
    <location>
        <begin position="180"/>
        <end position="199"/>
    </location>
</feature>
<keyword evidence="1" id="KW-0812">Transmembrane</keyword>
<name>A0A936F274_9BACT</name>
<organism evidence="2 3">
    <name type="scientific">Candidatus Geothrix odensensis</name>
    <dbReference type="NCBI Taxonomy" id="2954440"/>
    <lineage>
        <taxon>Bacteria</taxon>
        <taxon>Pseudomonadati</taxon>
        <taxon>Acidobacteriota</taxon>
        <taxon>Holophagae</taxon>
        <taxon>Holophagales</taxon>
        <taxon>Holophagaceae</taxon>
        <taxon>Geothrix</taxon>
    </lineage>
</organism>
<feature type="transmembrane region" description="Helical" evidence="1">
    <location>
        <begin position="70"/>
        <end position="90"/>
    </location>
</feature>
<feature type="transmembrane region" description="Helical" evidence="1">
    <location>
        <begin position="31"/>
        <end position="58"/>
    </location>
</feature>
<evidence type="ECO:0000313" key="3">
    <source>
        <dbReference type="Proteomes" id="UP000709959"/>
    </source>
</evidence>